<keyword evidence="3" id="KW-1185">Reference proteome</keyword>
<sequence length="136" mass="14411">MTKASLGKVLLTVTAVYAGAGPFVFDWNRTHIHNPDWPPHAKFHNAQTMSLGAALSAAALTAIWGNGRWNRNRLTVAATAASLYWGTQLTASAYPGVAMADPPAKTSRQGPQTYVAAAALAVNGVAAILEHRRIHP</sequence>
<dbReference type="Proteomes" id="UP001236404">
    <property type="component" value="Unassembled WGS sequence"/>
</dbReference>
<keyword evidence="1" id="KW-0812">Transmembrane</keyword>
<accession>A0ABT7TRK0</accession>
<evidence type="ECO:0008006" key="4">
    <source>
        <dbReference type="Google" id="ProtNLM"/>
    </source>
</evidence>
<keyword evidence="1" id="KW-0472">Membrane</keyword>
<evidence type="ECO:0000313" key="2">
    <source>
        <dbReference type="EMBL" id="MDM7892228.1"/>
    </source>
</evidence>
<dbReference type="Pfam" id="PF20345">
    <property type="entry name" value="DUF6640"/>
    <property type="match status" value="1"/>
</dbReference>
<feature type="transmembrane region" description="Helical" evidence="1">
    <location>
        <begin position="44"/>
        <end position="64"/>
    </location>
</feature>
<proteinExistence type="predicted"/>
<name>A0ABT7TRK0_9MICO</name>
<protein>
    <recommendedName>
        <fullName evidence="4">Acetyltransferase</fullName>
    </recommendedName>
</protein>
<keyword evidence="1" id="KW-1133">Transmembrane helix</keyword>
<dbReference type="RefSeq" id="WP_289473926.1">
    <property type="nucleotide sequence ID" value="NZ_JAUCMN010000007.1"/>
</dbReference>
<evidence type="ECO:0000256" key="1">
    <source>
        <dbReference type="SAM" id="Phobius"/>
    </source>
</evidence>
<organism evidence="2 3">
    <name type="scientific">Curtobacterium caseinilyticum</name>
    <dbReference type="NCBI Taxonomy" id="3055137"/>
    <lineage>
        <taxon>Bacteria</taxon>
        <taxon>Bacillati</taxon>
        <taxon>Actinomycetota</taxon>
        <taxon>Actinomycetes</taxon>
        <taxon>Micrococcales</taxon>
        <taxon>Microbacteriaceae</taxon>
        <taxon>Curtobacterium</taxon>
    </lineage>
</organism>
<comment type="caution">
    <text evidence="2">The sequence shown here is derived from an EMBL/GenBank/DDBJ whole genome shotgun (WGS) entry which is preliminary data.</text>
</comment>
<evidence type="ECO:0000313" key="3">
    <source>
        <dbReference type="Proteomes" id="UP001236404"/>
    </source>
</evidence>
<gene>
    <name evidence="2" type="ORF">QUG93_11065</name>
</gene>
<reference evidence="2 3" key="1">
    <citation type="submission" date="2023-06" db="EMBL/GenBank/DDBJ databases">
        <authorList>
            <person name="Feng G."/>
            <person name="Li J."/>
            <person name="Zhu H."/>
        </authorList>
    </citation>
    <scope>NUCLEOTIDE SEQUENCE [LARGE SCALE GENOMIC DNA]</scope>
    <source>
        <strain evidence="2 3">RHCKG28</strain>
    </source>
</reference>
<dbReference type="InterPro" id="IPR046580">
    <property type="entry name" value="DUF6640"/>
</dbReference>
<dbReference type="EMBL" id="JAUCMN010000007">
    <property type="protein sequence ID" value="MDM7892228.1"/>
    <property type="molecule type" value="Genomic_DNA"/>
</dbReference>